<organism evidence="5 6">
    <name type="scientific">Saccharopolyspora hirsuta</name>
    <dbReference type="NCBI Taxonomy" id="1837"/>
    <lineage>
        <taxon>Bacteria</taxon>
        <taxon>Bacillati</taxon>
        <taxon>Actinomycetota</taxon>
        <taxon>Actinomycetes</taxon>
        <taxon>Pseudonocardiales</taxon>
        <taxon>Pseudonocardiaceae</taxon>
        <taxon>Saccharopolyspora</taxon>
    </lineage>
</organism>
<dbReference type="SMART" id="SM00345">
    <property type="entry name" value="HTH_GNTR"/>
    <property type="match status" value="1"/>
</dbReference>
<dbReference type="Proteomes" id="UP000323946">
    <property type="component" value="Unassembled WGS sequence"/>
</dbReference>
<dbReference type="PANTHER" id="PTHR43537">
    <property type="entry name" value="TRANSCRIPTIONAL REGULATOR, GNTR FAMILY"/>
    <property type="match status" value="1"/>
</dbReference>
<dbReference type="PRINTS" id="PR00035">
    <property type="entry name" value="HTHGNTR"/>
</dbReference>
<dbReference type="InterPro" id="IPR000524">
    <property type="entry name" value="Tscrpt_reg_HTH_GntR"/>
</dbReference>
<dbReference type="AlphaFoldDB" id="A0A5M7C186"/>
<comment type="caution">
    <text evidence="5">The sequence shown here is derived from an EMBL/GenBank/DDBJ whole genome shotgun (WGS) entry which is preliminary data.</text>
</comment>
<dbReference type="PANTHER" id="PTHR43537:SF24">
    <property type="entry name" value="GLUCONATE OPERON TRANSCRIPTIONAL REPRESSOR"/>
    <property type="match status" value="1"/>
</dbReference>
<proteinExistence type="predicted"/>
<evidence type="ECO:0000256" key="1">
    <source>
        <dbReference type="ARBA" id="ARBA00023015"/>
    </source>
</evidence>
<dbReference type="SMR" id="A0A5M7C186"/>
<evidence type="ECO:0000259" key="4">
    <source>
        <dbReference type="PROSITE" id="PS50949"/>
    </source>
</evidence>
<protein>
    <submittedName>
        <fullName evidence="5">GntR family transcriptional regulator</fullName>
    </submittedName>
</protein>
<keyword evidence="1" id="KW-0805">Transcription regulation</keyword>
<sequence length="228" mass="24025">MSSATAAAPEAPAADRAYQHVKAGLLDGSYPDGELLSEGEVASALQMSRTPVREAFLRLQTEGFLRLYPKRGALVVPVTAAEARAVVEARLALESFAIDKLAAQGDEAMTAIGAELAEHPACDTAELSDAGMHEADRAFHAALVAAAGNPVVADLYNALRDKQMRITATARTHAARPRITHQHAQVAAALRDGDAELAKARLREHLLGTVRAFGVAGGPYLDPDSDDL</sequence>
<dbReference type="InterPro" id="IPR036390">
    <property type="entry name" value="WH_DNA-bd_sf"/>
</dbReference>
<dbReference type="SUPFAM" id="SSF48008">
    <property type="entry name" value="GntR ligand-binding domain-like"/>
    <property type="match status" value="1"/>
</dbReference>
<keyword evidence="3" id="KW-0804">Transcription</keyword>
<evidence type="ECO:0000313" key="6">
    <source>
        <dbReference type="Proteomes" id="UP000323946"/>
    </source>
</evidence>
<gene>
    <name evidence="5" type="ORF">F1721_10985</name>
</gene>
<evidence type="ECO:0000313" key="5">
    <source>
        <dbReference type="EMBL" id="KAA5834227.1"/>
    </source>
</evidence>
<evidence type="ECO:0000256" key="3">
    <source>
        <dbReference type="ARBA" id="ARBA00023163"/>
    </source>
</evidence>
<dbReference type="PROSITE" id="PS50949">
    <property type="entry name" value="HTH_GNTR"/>
    <property type="match status" value="1"/>
</dbReference>
<dbReference type="OrthoDB" id="3186208at2"/>
<dbReference type="InterPro" id="IPR036388">
    <property type="entry name" value="WH-like_DNA-bd_sf"/>
</dbReference>
<dbReference type="GO" id="GO:0003677">
    <property type="term" value="F:DNA binding"/>
    <property type="evidence" value="ECO:0007669"/>
    <property type="project" value="UniProtKB-KW"/>
</dbReference>
<name>A0A5M7C186_SACHI</name>
<dbReference type="InterPro" id="IPR008920">
    <property type="entry name" value="TF_FadR/GntR_C"/>
</dbReference>
<dbReference type="Pfam" id="PF07729">
    <property type="entry name" value="FCD"/>
    <property type="match status" value="1"/>
</dbReference>
<keyword evidence="2" id="KW-0238">DNA-binding</keyword>
<keyword evidence="6" id="KW-1185">Reference proteome</keyword>
<dbReference type="EMBL" id="VWPH01000005">
    <property type="protein sequence ID" value="KAA5834227.1"/>
    <property type="molecule type" value="Genomic_DNA"/>
</dbReference>
<dbReference type="Gene3D" id="1.10.10.10">
    <property type="entry name" value="Winged helix-like DNA-binding domain superfamily/Winged helix DNA-binding domain"/>
    <property type="match status" value="1"/>
</dbReference>
<feature type="domain" description="HTH gntR-type" evidence="4">
    <location>
        <begin position="11"/>
        <end position="78"/>
    </location>
</feature>
<dbReference type="Gene3D" id="1.20.120.530">
    <property type="entry name" value="GntR ligand-binding domain-like"/>
    <property type="match status" value="1"/>
</dbReference>
<dbReference type="SMART" id="SM00895">
    <property type="entry name" value="FCD"/>
    <property type="match status" value="1"/>
</dbReference>
<reference evidence="5 6" key="1">
    <citation type="submission" date="2019-09" db="EMBL/GenBank/DDBJ databases">
        <title>Draft genome sequence of the thermophilic Saccharopolyspora hirsuta VKM Ac-666T.</title>
        <authorList>
            <person name="Lobastova T.G."/>
            <person name="Fokina V."/>
            <person name="Bragin E.Y."/>
            <person name="Shtratnikova V.Y."/>
            <person name="Starodumova I.P."/>
            <person name="Tarlachkov S.V."/>
            <person name="Donova M.V."/>
        </authorList>
    </citation>
    <scope>NUCLEOTIDE SEQUENCE [LARGE SCALE GENOMIC DNA]</scope>
    <source>
        <strain evidence="5 6">VKM Ac-666</strain>
    </source>
</reference>
<dbReference type="SUPFAM" id="SSF46785">
    <property type="entry name" value="Winged helix' DNA-binding domain"/>
    <property type="match status" value="1"/>
</dbReference>
<dbReference type="Pfam" id="PF00392">
    <property type="entry name" value="GntR"/>
    <property type="match status" value="1"/>
</dbReference>
<dbReference type="InterPro" id="IPR011711">
    <property type="entry name" value="GntR_C"/>
</dbReference>
<accession>A0A5M7C186</accession>
<dbReference type="RefSeq" id="WP_150066529.1">
    <property type="nucleotide sequence ID" value="NZ_JBEPDJ010000005.1"/>
</dbReference>
<evidence type="ECO:0000256" key="2">
    <source>
        <dbReference type="ARBA" id="ARBA00023125"/>
    </source>
</evidence>
<dbReference type="GO" id="GO:0003700">
    <property type="term" value="F:DNA-binding transcription factor activity"/>
    <property type="evidence" value="ECO:0007669"/>
    <property type="project" value="InterPro"/>
</dbReference>